<reference evidence="5" key="1">
    <citation type="journal article" date="2019" name="Int. J. Syst. Evol. Microbiol.">
        <title>The Global Catalogue of Microorganisms (GCM) 10K type strain sequencing project: providing services to taxonomists for standard genome sequencing and annotation.</title>
        <authorList>
            <consortium name="The Broad Institute Genomics Platform"/>
            <consortium name="The Broad Institute Genome Sequencing Center for Infectious Disease"/>
            <person name="Wu L."/>
            <person name="Ma J."/>
        </authorList>
    </citation>
    <scope>NUCLEOTIDE SEQUENCE [LARGE SCALE GENOMIC DNA]</scope>
    <source>
        <strain evidence="5">JCM 13004</strain>
    </source>
</reference>
<feature type="compositionally biased region" description="Pro residues" evidence="1">
    <location>
        <begin position="45"/>
        <end position="60"/>
    </location>
</feature>
<evidence type="ECO:0000259" key="3">
    <source>
        <dbReference type="Pfam" id="PF22725"/>
    </source>
</evidence>
<dbReference type="SUPFAM" id="SSF51735">
    <property type="entry name" value="NAD(P)-binding Rossmann-fold domains"/>
    <property type="match status" value="1"/>
</dbReference>
<evidence type="ECO:0000313" key="5">
    <source>
        <dbReference type="Proteomes" id="UP001500037"/>
    </source>
</evidence>
<dbReference type="PANTHER" id="PTHR43377">
    <property type="entry name" value="BILIVERDIN REDUCTASE A"/>
    <property type="match status" value="1"/>
</dbReference>
<dbReference type="PANTHER" id="PTHR43377:SF6">
    <property type="entry name" value="GFO_IDH_MOCA-LIKE OXIDOREDUCTASE N-TERMINAL DOMAIN-CONTAINING PROTEIN"/>
    <property type="match status" value="1"/>
</dbReference>
<gene>
    <name evidence="4" type="ORF">GCM10009665_45920</name>
</gene>
<name>A0ABP4H4G0_9ACTN</name>
<dbReference type="RefSeq" id="WP_344443808.1">
    <property type="nucleotide sequence ID" value="NZ_BAAALF010000089.1"/>
</dbReference>
<feature type="domain" description="Gfo/Idh/MocA-like oxidoreductase N-terminal" evidence="2">
    <location>
        <begin position="67"/>
        <end position="185"/>
    </location>
</feature>
<dbReference type="Pfam" id="PF01408">
    <property type="entry name" value="GFO_IDH_MocA"/>
    <property type="match status" value="1"/>
</dbReference>
<evidence type="ECO:0000259" key="2">
    <source>
        <dbReference type="Pfam" id="PF01408"/>
    </source>
</evidence>
<evidence type="ECO:0000313" key="4">
    <source>
        <dbReference type="EMBL" id="GAA1250023.1"/>
    </source>
</evidence>
<dbReference type="SUPFAM" id="SSF55347">
    <property type="entry name" value="Glyceraldehyde-3-phosphate dehydrogenase-like, C-terminal domain"/>
    <property type="match status" value="1"/>
</dbReference>
<feature type="region of interest" description="Disordered" evidence="1">
    <location>
        <begin position="1"/>
        <end position="60"/>
    </location>
</feature>
<feature type="domain" description="GFO/IDH/MocA-like oxidoreductase" evidence="3">
    <location>
        <begin position="193"/>
        <end position="301"/>
    </location>
</feature>
<accession>A0ABP4H4G0</accession>
<dbReference type="InterPro" id="IPR055170">
    <property type="entry name" value="GFO_IDH_MocA-like_dom"/>
</dbReference>
<dbReference type="InterPro" id="IPR036291">
    <property type="entry name" value="NAD(P)-bd_dom_sf"/>
</dbReference>
<comment type="caution">
    <text evidence="4">The sequence shown here is derived from an EMBL/GenBank/DDBJ whole genome shotgun (WGS) entry which is preliminary data.</text>
</comment>
<protein>
    <submittedName>
        <fullName evidence="4">Gfo/Idh/MocA family oxidoreductase</fullName>
    </submittedName>
</protein>
<feature type="compositionally biased region" description="Basic and acidic residues" evidence="1">
    <location>
        <begin position="25"/>
        <end position="39"/>
    </location>
</feature>
<dbReference type="Pfam" id="PF22725">
    <property type="entry name" value="GFO_IDH_MocA_C3"/>
    <property type="match status" value="1"/>
</dbReference>
<dbReference type="Gene3D" id="3.40.50.720">
    <property type="entry name" value="NAD(P)-binding Rossmann-like Domain"/>
    <property type="match status" value="1"/>
</dbReference>
<dbReference type="InterPro" id="IPR051450">
    <property type="entry name" value="Gfo/Idh/MocA_Oxidoreductases"/>
</dbReference>
<dbReference type="Proteomes" id="UP001500037">
    <property type="component" value="Unassembled WGS sequence"/>
</dbReference>
<dbReference type="InterPro" id="IPR000683">
    <property type="entry name" value="Gfo/Idh/MocA-like_OxRdtase_N"/>
</dbReference>
<dbReference type="Gene3D" id="3.30.360.10">
    <property type="entry name" value="Dihydrodipicolinate Reductase, domain 2"/>
    <property type="match status" value="1"/>
</dbReference>
<feature type="compositionally biased region" description="Pro residues" evidence="1">
    <location>
        <begin position="1"/>
        <end position="12"/>
    </location>
</feature>
<proteinExistence type="predicted"/>
<sequence>MTQLPGSPPSSGPPARTAVAAVHPARRDPRAEQAHEAPGEHVPTPGRPEPLPVEDAPPGPLGRGRIGLAVVGAGYWGPNLVRNAQQTPALRLHWLCDLDPAKSRRVLGEYSTVRDTTSFAEVLADPRVHAVAVATPAAAHYRLVREALEAGKHVLVEKPITTTARDAAELVELAERSGLVLMCDHTFCYTPVVRRIRELVHGGEIGDIQFFDSVRINLGLVQPDVDVLWDLAPHDLSILDFVLPPGVEPVGVSAQGADPIGAGRACVAYLTVRLSNGALAHCHVNWLSPTKVRTTLIGGSRRTLVWDDLNPQARLAVHDRGVDLTPPEELTDEIRHQARISYRVGEMVAPALVEQEALRNVMAEFAAAITEGRAPLTDGRAGLRVLQLLHAASLSLQLGGATVPVRVGPVREPYPDPVPERATA</sequence>
<dbReference type="EMBL" id="BAAALF010000089">
    <property type="protein sequence ID" value="GAA1250023.1"/>
    <property type="molecule type" value="Genomic_DNA"/>
</dbReference>
<organism evidence="4 5">
    <name type="scientific">Kitasatospora nipponensis</name>
    <dbReference type="NCBI Taxonomy" id="258049"/>
    <lineage>
        <taxon>Bacteria</taxon>
        <taxon>Bacillati</taxon>
        <taxon>Actinomycetota</taxon>
        <taxon>Actinomycetes</taxon>
        <taxon>Kitasatosporales</taxon>
        <taxon>Streptomycetaceae</taxon>
        <taxon>Kitasatospora</taxon>
    </lineage>
</organism>
<evidence type="ECO:0000256" key="1">
    <source>
        <dbReference type="SAM" id="MobiDB-lite"/>
    </source>
</evidence>
<keyword evidence="5" id="KW-1185">Reference proteome</keyword>